<sequence length="704" mass="79844">MSELSETPPSSPGHPEAVADGLGPGAVPQAFLHHGLFQSSSAASGNLGARTTQSLGGQTGGAMSLEQLAAAIMQQSSHGGSMAQGRQQALPQSRLVVDGQDLGPCSAFPHLDLVQNEGIGLTYEKTPTGFKKRWVFTQELLDRYFQGVDPYVVPEAKKANSARDPFAGHDLITRLCQCTELAIEFSKHLEVEDTLALYRTSRAFNFVVKGHLLSSIRSWISYRAPDAGSTFTFKVYGSRLIPDPVGRTWSQYGGQWRDANADAVARQTPTMHYLQLVLGRDRSCSEIIAIMARNGHRMPSTMHRTLLRLWFLMELPRNIHRQRYLRSEDVWSDNDLYNAQLFFFKLSLMFNDPIYGPGSSDLLHLFMGQKGLHPLWEFLMRKRFTTLLECLQLKVKYDFRRSPLHPDNAPGATVHGVPANLVGRGHYESWGRGTQHLMRPDELVPVEAVRRRLQLKKHFKYMILWGYFDWKTGENLIPTDEEMYILNEDEVLRHMDTSQHWRSKHNLKKRFDSLTEGQKKEIIDEENDDVLRAQGWCDDVDDGDSFSSITFDTLGTVDMSGVISGPGGPGSSTTDSDGFDMDMPYDPEDELSRGYMFRRLPKDYKSAVPKPEDLDGWKRYVSGALLKIIPNMEEDEVLRAQAWHRTRKRASRARDNSSWDWSRWLQNEQEASRQSNMLQNGYLPNLPDLPDVELDGLMRDVNIS</sequence>
<organism evidence="2 3">
    <name type="scientific">Stachybotrys chartarum (strain CBS 109288 / IBT 7711)</name>
    <name type="common">Toxic black mold</name>
    <name type="synonym">Stilbospora chartarum</name>
    <dbReference type="NCBI Taxonomy" id="1280523"/>
    <lineage>
        <taxon>Eukaryota</taxon>
        <taxon>Fungi</taxon>
        <taxon>Dikarya</taxon>
        <taxon>Ascomycota</taxon>
        <taxon>Pezizomycotina</taxon>
        <taxon>Sordariomycetes</taxon>
        <taxon>Hypocreomycetidae</taxon>
        <taxon>Hypocreales</taxon>
        <taxon>Stachybotryaceae</taxon>
        <taxon>Stachybotrys</taxon>
    </lineage>
</organism>
<dbReference type="Proteomes" id="UP000028045">
    <property type="component" value="Unassembled WGS sequence"/>
</dbReference>
<name>A0A084B1Z8_STACB</name>
<dbReference type="EMBL" id="KL648259">
    <property type="protein sequence ID" value="KEY71577.1"/>
    <property type="molecule type" value="Genomic_DNA"/>
</dbReference>
<evidence type="ECO:0000313" key="2">
    <source>
        <dbReference type="EMBL" id="KEY71577.1"/>
    </source>
</evidence>
<feature type="region of interest" description="Disordered" evidence="1">
    <location>
        <begin position="1"/>
        <end position="25"/>
    </location>
</feature>
<proteinExistence type="predicted"/>
<gene>
    <name evidence="2" type="ORF">S7711_06037</name>
</gene>
<reference evidence="2 3" key="1">
    <citation type="journal article" date="2014" name="BMC Genomics">
        <title>Comparative genome sequencing reveals chemotype-specific gene clusters in the toxigenic black mold Stachybotrys.</title>
        <authorList>
            <person name="Semeiks J."/>
            <person name="Borek D."/>
            <person name="Otwinowski Z."/>
            <person name="Grishin N.V."/>
        </authorList>
    </citation>
    <scope>NUCLEOTIDE SEQUENCE [LARGE SCALE GENOMIC DNA]</scope>
    <source>
        <strain evidence="3">CBS 109288 / IBT 7711</strain>
    </source>
</reference>
<protein>
    <submittedName>
        <fullName evidence="2">Uncharacterized protein</fullName>
    </submittedName>
</protein>
<evidence type="ECO:0000313" key="3">
    <source>
        <dbReference type="Proteomes" id="UP000028045"/>
    </source>
</evidence>
<dbReference type="OrthoDB" id="4966at2759"/>
<dbReference type="HOGENOM" id="CLU_024517_0_0_1"/>
<evidence type="ECO:0000256" key="1">
    <source>
        <dbReference type="SAM" id="MobiDB-lite"/>
    </source>
</evidence>
<accession>A0A084B1Z8</accession>
<dbReference type="AlphaFoldDB" id="A0A084B1Z8"/>
<keyword evidence="3" id="KW-1185">Reference proteome</keyword>